<evidence type="ECO:0000313" key="5">
    <source>
        <dbReference type="EMBL" id="SEM08709.1"/>
    </source>
</evidence>
<dbReference type="Proteomes" id="UP000182764">
    <property type="component" value="Unassembled WGS sequence"/>
</dbReference>
<evidence type="ECO:0000313" key="6">
    <source>
        <dbReference type="EMBL" id="SER26066.1"/>
    </source>
</evidence>
<dbReference type="EMBL" id="CCBC010000146">
    <property type="protein sequence ID" value="CDO17963.1"/>
    <property type="molecule type" value="Genomic_DNA"/>
</dbReference>
<dbReference type="RefSeq" id="WP_009854813.1">
    <property type="nucleotide sequence ID" value="NZ_CP054015.1"/>
</dbReference>
<dbReference type="EMBL" id="FOGM01000002">
    <property type="protein sequence ID" value="SER26066.1"/>
    <property type="molecule type" value="Genomic_DNA"/>
</dbReference>
<gene>
    <name evidence="2" type="ORF">BN963_SGAL_01158</name>
    <name evidence="4" type="ORF">E7156_00880</name>
    <name evidence="5" type="ORF">SAMN04487839_102298</name>
    <name evidence="6" type="ORF">SAMN04487840_102130</name>
    <name evidence="3" type="ORF">SGADD03_01311</name>
</gene>
<dbReference type="OMA" id="YKEPQNT"/>
<dbReference type="Proteomes" id="UP000071927">
    <property type="component" value="Unassembled WGS sequence"/>
</dbReference>
<reference evidence="2 7" key="1">
    <citation type="submission" date="2014-02" db="EMBL/GenBank/DDBJ databases">
        <authorList>
            <person name="Manrique M."/>
        </authorList>
    </citation>
    <scope>NUCLEOTIDE SEQUENCE [LARGE SCALE GENOMIC DNA]</scope>
    <source>
        <strain evidence="2 7">LMG17956</strain>
    </source>
</reference>
<evidence type="ECO:0000313" key="4">
    <source>
        <dbReference type="EMBL" id="MBE6163874.1"/>
    </source>
</evidence>
<evidence type="ECO:0000313" key="7">
    <source>
        <dbReference type="Proteomes" id="UP000027584"/>
    </source>
</evidence>
<dbReference type="EMBL" id="SVAF01000002">
    <property type="protein sequence ID" value="MBE6163874.1"/>
    <property type="molecule type" value="Genomic_DNA"/>
</dbReference>
<dbReference type="PATRIC" id="fig|315405.12.peg.1546"/>
<evidence type="ECO:0000313" key="10">
    <source>
        <dbReference type="Proteomes" id="UP000182764"/>
    </source>
</evidence>
<name>A0A060RH01_9STRE</name>
<proteinExistence type="predicted"/>
<dbReference type="Proteomes" id="UP000182712">
    <property type="component" value="Unassembled WGS sequence"/>
</dbReference>
<evidence type="ECO:0000256" key="1">
    <source>
        <dbReference type="SAM" id="MobiDB-lite"/>
    </source>
</evidence>
<accession>A0A060RH01</accession>
<dbReference type="Proteomes" id="UP000700800">
    <property type="component" value="Unassembled WGS sequence"/>
</dbReference>
<feature type="region of interest" description="Disordered" evidence="1">
    <location>
        <begin position="175"/>
        <end position="198"/>
    </location>
</feature>
<reference evidence="2 7" key="2">
    <citation type="submission" date="2014-05" db="EMBL/GenBank/DDBJ databases">
        <title>Genome sequence of Streptococcus gallolyticus.</title>
        <authorList>
            <person name="Del Campo R."/>
        </authorList>
    </citation>
    <scope>NUCLEOTIDE SEQUENCE [LARGE SCALE GENOMIC DNA]</scope>
    <source>
        <strain evidence="2 7">LMG17956</strain>
    </source>
</reference>
<dbReference type="Proteomes" id="UP000027584">
    <property type="component" value="Unassembled WGS sequence"/>
</dbReference>
<evidence type="ECO:0000313" key="2">
    <source>
        <dbReference type="EMBL" id="CDO17963.1"/>
    </source>
</evidence>
<reference evidence="9 10" key="4">
    <citation type="submission" date="2016-10" db="EMBL/GenBank/DDBJ databases">
        <authorList>
            <person name="de Groot N.N."/>
        </authorList>
    </citation>
    <scope>NUCLEOTIDE SEQUENCE [LARGE SCALE GENOMIC DNA]</scope>
    <source>
        <strain evidence="5 10">VTM1R29</strain>
        <strain evidence="6 9">VTM2R47</strain>
    </source>
</reference>
<dbReference type="GeneID" id="57920557"/>
<evidence type="ECO:0000313" key="8">
    <source>
        <dbReference type="Proteomes" id="UP000071927"/>
    </source>
</evidence>
<dbReference type="EMBL" id="LQXV01000240">
    <property type="protein sequence ID" value="KXU06823.1"/>
    <property type="molecule type" value="Genomic_DNA"/>
</dbReference>
<protein>
    <recommendedName>
        <fullName evidence="11">Cystathionine gamma-synthase</fullName>
    </recommendedName>
</protein>
<organism evidence="2 7">
    <name type="scientific">Streptococcus gallolyticus</name>
    <dbReference type="NCBI Taxonomy" id="315405"/>
    <lineage>
        <taxon>Bacteria</taxon>
        <taxon>Bacillati</taxon>
        <taxon>Bacillota</taxon>
        <taxon>Bacilli</taxon>
        <taxon>Lactobacillales</taxon>
        <taxon>Streptococcaceae</taxon>
        <taxon>Streptococcus</taxon>
    </lineage>
</organism>
<reference evidence="3 8" key="3">
    <citation type="submission" date="2016-01" db="EMBL/GenBank/DDBJ databases">
        <title>Highly variable Streptococcus oralis are common among viridans streptococci isolated from primates.</title>
        <authorList>
            <person name="Denapaite D."/>
            <person name="Rieger M."/>
            <person name="Koendgen S."/>
            <person name="Brueckner R."/>
            <person name="Ochigava I."/>
            <person name="Kappeler P."/>
            <person name="Maetz-Rensing K."/>
            <person name="Leendertz F."/>
            <person name="Hakenbeck R."/>
        </authorList>
    </citation>
    <scope>NUCLEOTIDE SEQUENCE [LARGE SCALE GENOMIC DNA]</scope>
    <source>
        <strain evidence="3 8">DD03</strain>
    </source>
</reference>
<evidence type="ECO:0000313" key="3">
    <source>
        <dbReference type="EMBL" id="KXU06823.1"/>
    </source>
</evidence>
<evidence type="ECO:0008006" key="11">
    <source>
        <dbReference type="Google" id="ProtNLM"/>
    </source>
</evidence>
<reference evidence="4" key="5">
    <citation type="submission" date="2019-04" db="EMBL/GenBank/DDBJ databases">
        <title>Evolution of Biomass-Degrading Anaerobic Consortia Revealed by Metagenomics.</title>
        <authorList>
            <person name="Peng X."/>
        </authorList>
    </citation>
    <scope>NUCLEOTIDE SEQUENCE</scope>
    <source>
        <strain evidence="4">SIG195</strain>
    </source>
</reference>
<sequence>MSKTVRRFPLVADGEPVSNPPKAMALYENEDLITNIHGTYHEKDYDDVTRDYNFVGKTENDAERIKTVSEGKSYAELARDEARRDIKKKRQAYLSNDVKKMPSKATFQQQLKATLPKAPAKPTNKLSHLTEKMHQEDYILAEIPVTYKEPDNSSVPKPKKNNYDFLKRSQIYNKEAQQSQREHKVAQELNLTRFDDAN</sequence>
<dbReference type="AlphaFoldDB" id="A0A060RH01"/>
<evidence type="ECO:0000313" key="9">
    <source>
        <dbReference type="Proteomes" id="UP000182712"/>
    </source>
</evidence>
<dbReference type="EMBL" id="FOBM01000002">
    <property type="protein sequence ID" value="SEM08709.1"/>
    <property type="molecule type" value="Genomic_DNA"/>
</dbReference>